<dbReference type="Gene3D" id="3.40.50.300">
    <property type="entry name" value="P-loop containing nucleotide triphosphate hydrolases"/>
    <property type="match status" value="2"/>
</dbReference>
<sequence length="671" mass="74240">MVNQMRRSSEQIIDAMNVDVEESDYGDDDFTEADLDSLESASLTKAHASLVKTVTDKVTRNHATFSRDDLEQALMNEMDIVDREKRAELVEIVVGHTDVVGLRETADAPVTRYTTFAVLTEEQQLLDNADALSSASHHRLGIDRRAALLQKHDLLNEEQRRAVAHLTDREGFAVLKGEAGTGKTKVLSVVREGYEGAGRRVLALSFTNDVVQDLRQNAGFGHANTVDGELGSLKKGTANWKDKPVIVVDEAAMLSTTHLSAVLHEARKAGAKVIATGDDHQLSSIRRGGMFGSLAEFHGAAELHEVQRVPDIRQKQAFNHMHKGEFEEALTIFDEQKAIHWCKTSDQARRELVETWKRDSAAAPEKTRLVFAYTNADVKELNSELRNVVRQQGRLGQDHILKNVDGPFAVGDRLQFTATDKSLGLYNGRNATLRSIEGTVLAVREDGATDDKVFDTAAFNSFRHGYAGTIHRGQGKTFDQTYLFHSDQWRANASYVALTRHRDRTALFVKTNVHQEHERVSSLARKIGRIDDRRPASSFYVDADAGLVKRMSDLKLRDGLFGQIAGQKREIADLEEGVGRSAFGRDRSAPTVDGPDRPIKRLKSYHGGSPRIDAVARRSTGQALQFNGDNLKGNAVSATDAGINLSASVTGQIPRRNLNSRSRGRNSYGRE</sequence>
<comment type="caution">
    <text evidence="1">The sequence shown here is derived from an EMBL/GenBank/DDBJ whole genome shotgun (WGS) entry which is preliminary data.</text>
</comment>
<reference evidence="1" key="1">
    <citation type="submission" date="2023-08" db="EMBL/GenBank/DDBJ databases">
        <title>Functional and genomic diversity of the sorghum phyllosphere microbiome.</title>
        <authorList>
            <person name="Shade A."/>
        </authorList>
    </citation>
    <scope>NUCLEOTIDE SEQUENCE</scope>
    <source>
        <strain evidence="1">SORGH_AS_0974</strain>
    </source>
</reference>
<organism evidence="1 2">
    <name type="scientific">Agrobacterium larrymoorei</name>
    <dbReference type="NCBI Taxonomy" id="160699"/>
    <lineage>
        <taxon>Bacteria</taxon>
        <taxon>Pseudomonadati</taxon>
        <taxon>Pseudomonadota</taxon>
        <taxon>Alphaproteobacteria</taxon>
        <taxon>Hyphomicrobiales</taxon>
        <taxon>Rhizobiaceae</taxon>
        <taxon>Rhizobium/Agrobacterium group</taxon>
        <taxon>Agrobacterium</taxon>
    </lineage>
</organism>
<dbReference type="AlphaFoldDB" id="A0AAJ2BF96"/>
<name>A0AAJ2BF96_9HYPH</name>
<proteinExistence type="predicted"/>
<dbReference type="GO" id="GO:0043139">
    <property type="term" value="F:5'-3' DNA helicase activity"/>
    <property type="evidence" value="ECO:0007669"/>
    <property type="project" value="TreeGrafter"/>
</dbReference>
<dbReference type="Gene3D" id="2.30.30.940">
    <property type="match status" value="1"/>
</dbReference>
<dbReference type="PANTHER" id="PTHR43788:SF8">
    <property type="entry name" value="DNA-BINDING PROTEIN SMUBP-2"/>
    <property type="match status" value="1"/>
</dbReference>
<evidence type="ECO:0000313" key="1">
    <source>
        <dbReference type="EMBL" id="MDR6101871.1"/>
    </source>
</evidence>
<dbReference type="EMBL" id="JAVIZC010000002">
    <property type="protein sequence ID" value="MDR6101871.1"/>
    <property type="molecule type" value="Genomic_DNA"/>
</dbReference>
<dbReference type="PANTHER" id="PTHR43788">
    <property type="entry name" value="DNA2/NAM7 HELICASE FAMILY MEMBER"/>
    <property type="match status" value="1"/>
</dbReference>
<dbReference type="CDD" id="cd18809">
    <property type="entry name" value="SF1_C_RecD"/>
    <property type="match status" value="1"/>
</dbReference>
<dbReference type="SUPFAM" id="SSF52540">
    <property type="entry name" value="P-loop containing nucleoside triphosphate hydrolases"/>
    <property type="match status" value="2"/>
</dbReference>
<dbReference type="Proteomes" id="UP001255601">
    <property type="component" value="Unassembled WGS sequence"/>
</dbReference>
<dbReference type="Pfam" id="PF13604">
    <property type="entry name" value="AAA_30"/>
    <property type="match status" value="1"/>
</dbReference>
<protein>
    <submittedName>
        <fullName evidence="1">ATP-dependent exoDNAse (Exonuclease V) alpha subunit</fullName>
    </submittedName>
</protein>
<dbReference type="InterPro" id="IPR027417">
    <property type="entry name" value="P-loop_NTPase"/>
</dbReference>
<dbReference type="InterPro" id="IPR050534">
    <property type="entry name" value="Coronavir_polyprotein_1ab"/>
</dbReference>
<gene>
    <name evidence="1" type="ORF">QE369_002068</name>
</gene>
<accession>A0AAJ2BF96</accession>
<evidence type="ECO:0000313" key="2">
    <source>
        <dbReference type="Proteomes" id="UP001255601"/>
    </source>
</evidence>